<proteinExistence type="predicted"/>
<evidence type="ECO:0000313" key="4">
    <source>
        <dbReference type="Proteomes" id="UP001244011"/>
    </source>
</evidence>
<keyword evidence="1" id="KW-0812">Transmembrane</keyword>
<protein>
    <submittedName>
        <fullName evidence="3">Uncharacterized protein</fullName>
    </submittedName>
</protein>
<evidence type="ECO:0000256" key="2">
    <source>
        <dbReference type="SAM" id="SignalP"/>
    </source>
</evidence>
<reference evidence="3" key="1">
    <citation type="submission" date="2023-06" db="EMBL/GenBank/DDBJ databases">
        <title>Genome-scale phylogeny and comparative genomics of the fungal order Sordariales.</title>
        <authorList>
            <consortium name="Lawrence Berkeley National Laboratory"/>
            <person name="Hensen N."/>
            <person name="Bonometti L."/>
            <person name="Westerberg I."/>
            <person name="Brannstrom I.O."/>
            <person name="Guillou S."/>
            <person name="Cros-Aarteil S."/>
            <person name="Calhoun S."/>
            <person name="Haridas S."/>
            <person name="Kuo A."/>
            <person name="Mondo S."/>
            <person name="Pangilinan J."/>
            <person name="Riley R."/>
            <person name="Labutti K."/>
            <person name="Andreopoulos B."/>
            <person name="Lipzen A."/>
            <person name="Chen C."/>
            <person name="Yanf M."/>
            <person name="Daum C."/>
            <person name="Ng V."/>
            <person name="Clum A."/>
            <person name="Steindorff A."/>
            <person name="Ohm R."/>
            <person name="Martin F."/>
            <person name="Silar P."/>
            <person name="Natvig D."/>
            <person name="Lalanne C."/>
            <person name="Gautier V."/>
            <person name="Ament-Velasquez S.L."/>
            <person name="Kruys A."/>
            <person name="Hutchinson M.I."/>
            <person name="Powell A.J."/>
            <person name="Barry K."/>
            <person name="Miller A.N."/>
            <person name="Grigoriev I.V."/>
            <person name="Debuchy R."/>
            <person name="Gladieux P."/>
            <person name="Thoren M.H."/>
            <person name="Johannesson H."/>
        </authorList>
    </citation>
    <scope>NUCLEOTIDE SEQUENCE</scope>
    <source>
        <strain evidence="3">8032-3</strain>
    </source>
</reference>
<keyword evidence="1" id="KW-1133">Transmembrane helix</keyword>
<sequence>MLTYSLIAASTLSTAAAAYPVNAYNGYGPDVLCVYPLSGAYAPLQRILYYALLAYGVLGRRQPWLVTGALASSMSYGGAAAIHSVVLVTRARSQYALDLDIYGVFAITSAGVMLTAPLLAFSTTLRTVGNEVRTIIMLWASLMLLGAILAVCAIYAKDHFMEAPTCLPPGVTVLSAAASLLESPTDNCTYACFPQEHPLLRRPTDIMAWPNKTDPAQSVTGVFLPTLSSAIPLALIYLVTYLIRKRRGDPCPATNHATSPPGLARLELGWIGDWLRRRRHDRASSAAGSPARAQGRADRRFKFRAAFQYYCVLVSFGAFVANTILNEVRLQPLPADEMPYEVGQWAPWVSVLLVVVAQIINHFSGKRRRRESMRDEEGDICARQLTGSTLHRQSTVGSGEASKDMAFELRRSDTGESDFKRRNSF</sequence>
<dbReference type="GeneID" id="85311894"/>
<dbReference type="AlphaFoldDB" id="A0AAJ0FJF8"/>
<accession>A0AAJ0FJF8</accession>
<feature type="transmembrane region" description="Helical" evidence="1">
    <location>
        <begin position="41"/>
        <end position="58"/>
    </location>
</feature>
<evidence type="ECO:0000313" key="3">
    <source>
        <dbReference type="EMBL" id="KAK1764384.1"/>
    </source>
</evidence>
<comment type="caution">
    <text evidence="3">The sequence shown here is derived from an EMBL/GenBank/DDBJ whole genome shotgun (WGS) entry which is preliminary data.</text>
</comment>
<evidence type="ECO:0000256" key="1">
    <source>
        <dbReference type="SAM" id="Phobius"/>
    </source>
</evidence>
<dbReference type="EMBL" id="MU839020">
    <property type="protein sequence ID" value="KAK1764384.1"/>
    <property type="molecule type" value="Genomic_DNA"/>
</dbReference>
<feature type="transmembrane region" description="Helical" evidence="1">
    <location>
        <begin position="101"/>
        <end position="122"/>
    </location>
</feature>
<dbReference type="Proteomes" id="UP001244011">
    <property type="component" value="Unassembled WGS sequence"/>
</dbReference>
<dbReference type="RefSeq" id="XP_060280597.1">
    <property type="nucleotide sequence ID" value="XM_060428707.1"/>
</dbReference>
<feature type="transmembrane region" description="Helical" evidence="1">
    <location>
        <begin position="65"/>
        <end position="89"/>
    </location>
</feature>
<name>A0AAJ0FJF8_9PEZI</name>
<feature type="chain" id="PRO_5042516252" evidence="2">
    <location>
        <begin position="18"/>
        <end position="425"/>
    </location>
</feature>
<organism evidence="3 4">
    <name type="scientific">Phialemonium atrogriseum</name>
    <dbReference type="NCBI Taxonomy" id="1093897"/>
    <lineage>
        <taxon>Eukaryota</taxon>
        <taxon>Fungi</taxon>
        <taxon>Dikarya</taxon>
        <taxon>Ascomycota</taxon>
        <taxon>Pezizomycotina</taxon>
        <taxon>Sordariomycetes</taxon>
        <taxon>Sordariomycetidae</taxon>
        <taxon>Cephalothecales</taxon>
        <taxon>Cephalothecaceae</taxon>
        <taxon>Phialemonium</taxon>
    </lineage>
</organism>
<feature type="transmembrane region" description="Helical" evidence="1">
    <location>
        <begin position="134"/>
        <end position="156"/>
    </location>
</feature>
<gene>
    <name evidence="3" type="ORF">QBC33DRAFT_547062</name>
</gene>
<feature type="transmembrane region" description="Helical" evidence="1">
    <location>
        <begin position="345"/>
        <end position="364"/>
    </location>
</feature>
<keyword evidence="2" id="KW-0732">Signal</keyword>
<feature type="signal peptide" evidence="2">
    <location>
        <begin position="1"/>
        <end position="17"/>
    </location>
</feature>
<keyword evidence="1" id="KW-0472">Membrane</keyword>
<feature type="transmembrane region" description="Helical" evidence="1">
    <location>
        <begin position="306"/>
        <end position="325"/>
    </location>
</feature>
<keyword evidence="4" id="KW-1185">Reference proteome</keyword>
<feature type="transmembrane region" description="Helical" evidence="1">
    <location>
        <begin position="222"/>
        <end position="243"/>
    </location>
</feature>